<keyword evidence="4" id="KW-1185">Reference proteome</keyword>
<name>A0A8S1HS95_9PELO</name>
<evidence type="ECO:0000313" key="4">
    <source>
        <dbReference type="Proteomes" id="UP000835052"/>
    </source>
</evidence>
<organism evidence="3 4">
    <name type="scientific">Caenorhabditis auriculariae</name>
    <dbReference type="NCBI Taxonomy" id="2777116"/>
    <lineage>
        <taxon>Eukaryota</taxon>
        <taxon>Metazoa</taxon>
        <taxon>Ecdysozoa</taxon>
        <taxon>Nematoda</taxon>
        <taxon>Chromadorea</taxon>
        <taxon>Rhabditida</taxon>
        <taxon>Rhabditina</taxon>
        <taxon>Rhabditomorpha</taxon>
        <taxon>Rhabditoidea</taxon>
        <taxon>Rhabditidae</taxon>
        <taxon>Peloderinae</taxon>
        <taxon>Caenorhabditis</taxon>
    </lineage>
</organism>
<dbReference type="OrthoDB" id="5810923at2759"/>
<accession>A0A8S1HS95</accession>
<keyword evidence="2" id="KW-0732">Signal</keyword>
<reference evidence="3" key="1">
    <citation type="submission" date="2020-10" db="EMBL/GenBank/DDBJ databases">
        <authorList>
            <person name="Kikuchi T."/>
        </authorList>
    </citation>
    <scope>NUCLEOTIDE SEQUENCE</scope>
    <source>
        <strain evidence="3">NKZ352</strain>
    </source>
</reference>
<feature type="signal peptide" evidence="2">
    <location>
        <begin position="1"/>
        <end position="17"/>
    </location>
</feature>
<sequence>MLPRIVLLLMLAGDVLAQSSSFRSILIKRACRKRPELDFCNESPEEEPQPVRPAVLEALPFPAIAKATSTESPTSPPPIDLIKPPDNIDIKTPAMATLKPAADKENVTAEEKIVVKSEKTEIKASSGEKETLGSLVRLPKPAVVTAEEVKIEKILAQKMDGEKAEKEVVEETNTTSTVHLEDAKGVLVFVSEYCVIERENFVKNCSGEIEKSEIAFCKTYPSACVSTAGVLPIMSYCQRYYKQYPKLCTKQLVGHDALQFCYAFEHFCLPELHAASQPTRATVAPKSTLRKCEDVLPEARQVCNPFPNPRDTFNVLRCTQFFTNCKRFIDWA</sequence>
<evidence type="ECO:0000256" key="1">
    <source>
        <dbReference type="SAM" id="MobiDB-lite"/>
    </source>
</evidence>
<dbReference type="AlphaFoldDB" id="A0A8S1HS95"/>
<feature type="chain" id="PRO_5035909968" description="DUF19 domain-containing protein" evidence="2">
    <location>
        <begin position="18"/>
        <end position="332"/>
    </location>
</feature>
<proteinExistence type="predicted"/>
<comment type="caution">
    <text evidence="3">The sequence shown here is derived from an EMBL/GenBank/DDBJ whole genome shotgun (WGS) entry which is preliminary data.</text>
</comment>
<dbReference type="EMBL" id="CAJGYM010000085">
    <property type="protein sequence ID" value="CAD6197060.1"/>
    <property type="molecule type" value="Genomic_DNA"/>
</dbReference>
<evidence type="ECO:0000313" key="3">
    <source>
        <dbReference type="EMBL" id="CAD6197060.1"/>
    </source>
</evidence>
<gene>
    <name evidence="3" type="ORF">CAUJ_LOCUS12970</name>
</gene>
<protein>
    <recommendedName>
        <fullName evidence="5">DUF19 domain-containing protein</fullName>
    </recommendedName>
</protein>
<evidence type="ECO:0000256" key="2">
    <source>
        <dbReference type="SAM" id="SignalP"/>
    </source>
</evidence>
<evidence type="ECO:0008006" key="5">
    <source>
        <dbReference type="Google" id="ProtNLM"/>
    </source>
</evidence>
<dbReference type="Proteomes" id="UP000835052">
    <property type="component" value="Unassembled WGS sequence"/>
</dbReference>
<feature type="region of interest" description="Disordered" evidence="1">
    <location>
        <begin position="66"/>
        <end position="86"/>
    </location>
</feature>